<feature type="region of interest" description="Disordered" evidence="1">
    <location>
        <begin position="52"/>
        <end position="72"/>
    </location>
</feature>
<dbReference type="Proteomes" id="UP000005237">
    <property type="component" value="Unassembled WGS sequence"/>
</dbReference>
<feature type="region of interest" description="Disordered" evidence="1">
    <location>
        <begin position="161"/>
        <end position="181"/>
    </location>
</feature>
<feature type="compositionally biased region" description="Gly residues" evidence="1">
    <location>
        <begin position="517"/>
        <end position="531"/>
    </location>
</feature>
<dbReference type="AlphaFoldDB" id="A0A8R1HQU0"/>
<feature type="compositionally biased region" description="Gly residues" evidence="1">
    <location>
        <begin position="486"/>
        <end position="502"/>
    </location>
</feature>
<reference evidence="2" key="2">
    <citation type="submission" date="2022-06" db="UniProtKB">
        <authorList>
            <consortium name="EnsemblMetazoa"/>
        </authorList>
    </citation>
    <scope>IDENTIFICATION</scope>
    <source>
        <strain evidence="2">DF5081</strain>
    </source>
</reference>
<proteinExistence type="predicted"/>
<evidence type="ECO:0000256" key="1">
    <source>
        <dbReference type="SAM" id="MobiDB-lite"/>
    </source>
</evidence>
<name>A0A8R1HQU0_CAEJA</name>
<sequence>MSYSTYLPSNYQNDTKICINGVELLNRHELSSTQDRELQRFIDSNAHIVQWQERELPPPPPPKKAPSHRYEEMRQSLSRAATPLQRYSSMDKLFTKRENNVNVNAEPTIDSRDLPICPNIENHNYTNEFPGLEYLSDNKFIEDLIKTGHVSIGNSGLISQPGSRAGTAMGAPYSQTQSANSTLTRQSNTLPHQQYYSQPQQHQNNTNYYTTSENTTTTTTTTLPNYSSSLTYGSPSQYGGSQYGSMSNVGGTGSNYGTLKGGMKHTSTLPPTSPYSSLKRKGVSWLDQERARSLSPGLHQSHAASRQVEPTQTVRSEERMSQYGSAANLNSFRERTASPSYASLGKHRDDYNRFETARHAVNTRANRSQTSQEKEEIRFGGFGDRAGSGVELTGFNWSGGEVINSPNQLPRAIKPRTMFYSPIGDGTVAADGYELKRRPVDLSPRVTVTQLQHVERGNKGHDGVNIIEKNWSTGGSVPPSEAGFGSEYGPGSGRNSRAGGGAFSPEPFPKSNLGNGKPAGAGPGAGSGLAGPQGNDFGNYPPKSDPFPARPASGLGGDGGNPYGGSQLNLGPKDGRNSVASSVFSDPSYRLDTKTGYLITNPRELIHQFATMTPVATIDDSVNNTPATHTLQKHSYFKRTEETTEEQYAPHAPYKTNHPVPSPNKFVRQLRDDNLTHSQREANTHVDPVNHRDPNFNQRFQEIRTKTTSYSRGGDDIDALTQQLVSGLQTGKSRYN</sequence>
<feature type="region of interest" description="Disordered" evidence="1">
    <location>
        <begin position="457"/>
        <end position="587"/>
    </location>
</feature>
<evidence type="ECO:0000313" key="2">
    <source>
        <dbReference type="EnsemblMetazoa" id="CJA06371a.1"/>
    </source>
</evidence>
<protein>
    <submittedName>
        <fullName evidence="2">Uncharacterized protein</fullName>
    </submittedName>
</protein>
<dbReference type="EnsemblMetazoa" id="CJA06371a.1">
    <property type="protein sequence ID" value="CJA06371a.1"/>
    <property type="gene ID" value="WBGene00125575"/>
</dbReference>
<evidence type="ECO:0000313" key="3">
    <source>
        <dbReference type="Proteomes" id="UP000005237"/>
    </source>
</evidence>
<feature type="region of interest" description="Disordered" evidence="1">
    <location>
        <begin position="196"/>
        <end position="228"/>
    </location>
</feature>
<feature type="compositionally biased region" description="Polar residues" evidence="1">
    <location>
        <begin position="302"/>
        <end position="314"/>
    </location>
</feature>
<feature type="region of interest" description="Disordered" evidence="1">
    <location>
        <begin position="293"/>
        <end position="321"/>
    </location>
</feature>
<feature type="compositionally biased region" description="Gly residues" evidence="1">
    <location>
        <begin position="554"/>
        <end position="563"/>
    </location>
</feature>
<keyword evidence="3" id="KW-1185">Reference proteome</keyword>
<accession>A0A8R1HQU0</accession>
<organism evidence="2 3">
    <name type="scientific">Caenorhabditis japonica</name>
    <dbReference type="NCBI Taxonomy" id="281687"/>
    <lineage>
        <taxon>Eukaryota</taxon>
        <taxon>Metazoa</taxon>
        <taxon>Ecdysozoa</taxon>
        <taxon>Nematoda</taxon>
        <taxon>Chromadorea</taxon>
        <taxon>Rhabditida</taxon>
        <taxon>Rhabditina</taxon>
        <taxon>Rhabditomorpha</taxon>
        <taxon>Rhabditoidea</taxon>
        <taxon>Rhabditidae</taxon>
        <taxon>Peloderinae</taxon>
        <taxon>Caenorhabditis</taxon>
    </lineage>
</organism>
<reference evidence="3" key="1">
    <citation type="submission" date="2010-08" db="EMBL/GenBank/DDBJ databases">
        <authorList>
            <consortium name="Caenorhabditis japonica Sequencing Consortium"/>
            <person name="Wilson R.K."/>
        </authorList>
    </citation>
    <scope>NUCLEOTIDE SEQUENCE [LARGE SCALE GENOMIC DNA]</scope>
    <source>
        <strain evidence="3">DF5081</strain>
    </source>
</reference>